<dbReference type="EMBL" id="CACVAU010000014">
    <property type="protein sequence ID" value="CAA6804398.1"/>
    <property type="molecule type" value="Genomic_DNA"/>
</dbReference>
<protein>
    <recommendedName>
        <fullName evidence="3">Thioredoxin-like fold domain-containing protein</fullName>
    </recommendedName>
</protein>
<feature type="signal peptide" evidence="1">
    <location>
        <begin position="1"/>
        <end position="18"/>
    </location>
</feature>
<proteinExistence type="predicted"/>
<dbReference type="InterPro" id="IPR036249">
    <property type="entry name" value="Thioredoxin-like_sf"/>
</dbReference>
<accession>A0A6S6SP18</accession>
<evidence type="ECO:0000256" key="1">
    <source>
        <dbReference type="SAM" id="SignalP"/>
    </source>
</evidence>
<organism evidence="2">
    <name type="scientific">uncultured Sulfurovum sp</name>
    <dbReference type="NCBI Taxonomy" id="269237"/>
    <lineage>
        <taxon>Bacteria</taxon>
        <taxon>Pseudomonadati</taxon>
        <taxon>Campylobacterota</taxon>
        <taxon>Epsilonproteobacteria</taxon>
        <taxon>Campylobacterales</taxon>
        <taxon>Sulfurovaceae</taxon>
        <taxon>Sulfurovum</taxon>
        <taxon>environmental samples</taxon>
    </lineage>
</organism>
<evidence type="ECO:0000313" key="2">
    <source>
        <dbReference type="EMBL" id="CAA6804398.1"/>
    </source>
</evidence>
<sequence>MLKIIILSFCLITTLVSATQENTKLSYNASLILLDEMKQDAIILGTGQKILYVFIDPLCKHSCKFVRMVSKSPKMLSKYQYHFFLYAIPRLKSSEVISAIYLSENPLQTQLDVMVKKKISYHKDTNKTKAKIDRINTVAQKIAVSKRPYIFIVK</sequence>
<keyword evidence="1" id="KW-0732">Signal</keyword>
<dbReference type="SUPFAM" id="SSF52833">
    <property type="entry name" value="Thioredoxin-like"/>
    <property type="match status" value="1"/>
</dbReference>
<gene>
    <name evidence="2" type="ORF">HELGO_WM11840</name>
</gene>
<dbReference type="AlphaFoldDB" id="A0A6S6SP18"/>
<reference evidence="2" key="1">
    <citation type="submission" date="2020-01" db="EMBL/GenBank/DDBJ databases">
        <authorList>
            <person name="Meier V. D."/>
            <person name="Meier V D."/>
        </authorList>
    </citation>
    <scope>NUCLEOTIDE SEQUENCE</scope>
    <source>
        <strain evidence="2">HLG_WM_MAG_05</strain>
    </source>
</reference>
<name>A0A6S6SP18_9BACT</name>
<dbReference type="Gene3D" id="3.40.30.10">
    <property type="entry name" value="Glutaredoxin"/>
    <property type="match status" value="1"/>
</dbReference>
<evidence type="ECO:0008006" key="3">
    <source>
        <dbReference type="Google" id="ProtNLM"/>
    </source>
</evidence>
<feature type="chain" id="PRO_5027877761" description="Thioredoxin-like fold domain-containing protein" evidence="1">
    <location>
        <begin position="19"/>
        <end position="154"/>
    </location>
</feature>